<feature type="region of interest" description="Disordered" evidence="1">
    <location>
        <begin position="362"/>
        <end position="382"/>
    </location>
</feature>
<dbReference type="Gene3D" id="3.90.320.10">
    <property type="match status" value="1"/>
</dbReference>
<evidence type="ECO:0000313" key="2">
    <source>
        <dbReference type="EMBL" id="GCD35709.1"/>
    </source>
</evidence>
<dbReference type="EMBL" id="BHZC01000001">
    <property type="protein sequence ID" value="GCD35709.1"/>
    <property type="molecule type" value="Genomic_DNA"/>
</dbReference>
<dbReference type="InterPro" id="IPR011604">
    <property type="entry name" value="PDDEXK-like_dom_sf"/>
</dbReference>
<gene>
    <name evidence="2" type="ORF">OEIGOIKO_03455</name>
</gene>
<dbReference type="AlphaFoldDB" id="A0A7U9Q0W2"/>
<proteinExistence type="predicted"/>
<evidence type="ECO:0000256" key="1">
    <source>
        <dbReference type="SAM" id="MobiDB-lite"/>
    </source>
</evidence>
<dbReference type="RefSeq" id="WP_244955184.1">
    <property type="nucleotide sequence ID" value="NZ_BHZC01000001.1"/>
</dbReference>
<sequence length="382" mass="42364">MTATLTEPAPVSIWDAAAAVDARRPRSQQRQLGASDTVCQRRAGYVVHQVPPTDAPDKKAAILGTYIHAGLLESARTEYGWLVERTVADGRIRGHIDVVQLDAATAARLPKRHRPIQPAEVLTVEDVKTKSSRVWDRVVRYGPTAAEVRQVLLYADLLRTVGFADVPGQRYLHRIGPVDVQRIRFRFVCRDTGEEHIDEFDFDPWLADEARWWVGRVLEADTPEELSRDHDGPGLPTKTLCDFCPWASACWPGAAPGSPVQTVLVHDDEDRAAALAEYVRHRERESTSRKRKEVLRAMLDDSPEGAYGDNTLRWGGGNPKEEPDLEALVDQFENAGLTVPLVPDVSAMVAVARRAGVAVPMRNAAGRTTPRSINVTRTSRRP</sequence>
<evidence type="ECO:0008006" key="4">
    <source>
        <dbReference type="Google" id="ProtNLM"/>
    </source>
</evidence>
<organism evidence="2 3">
    <name type="scientific">Streptomyces chrestomyceticus JCM 4735</name>
    <dbReference type="NCBI Taxonomy" id="1306181"/>
    <lineage>
        <taxon>Bacteria</taxon>
        <taxon>Bacillati</taxon>
        <taxon>Actinomycetota</taxon>
        <taxon>Actinomycetes</taxon>
        <taxon>Kitasatosporales</taxon>
        <taxon>Streptomycetaceae</taxon>
        <taxon>Streptomyces</taxon>
    </lineage>
</organism>
<dbReference type="Proteomes" id="UP000287830">
    <property type="component" value="Unassembled WGS sequence"/>
</dbReference>
<feature type="compositionally biased region" description="Polar residues" evidence="1">
    <location>
        <begin position="369"/>
        <end position="382"/>
    </location>
</feature>
<protein>
    <recommendedName>
        <fullName evidence="4">PD-(D/E)XK endonuclease-like domain-containing protein</fullName>
    </recommendedName>
</protein>
<dbReference type="GeneID" id="95622365"/>
<comment type="caution">
    <text evidence="2">The sequence shown here is derived from an EMBL/GenBank/DDBJ whole genome shotgun (WGS) entry which is preliminary data.</text>
</comment>
<name>A0A7U9Q0W2_9ACTN</name>
<evidence type="ECO:0000313" key="3">
    <source>
        <dbReference type="Proteomes" id="UP000287830"/>
    </source>
</evidence>
<reference evidence="2 3" key="1">
    <citation type="submission" date="2018-11" db="EMBL/GenBank/DDBJ databases">
        <title>Whole genome sequence of Streptomyces chrestomyceticus NBRC 13444(T).</title>
        <authorList>
            <person name="Komaki H."/>
            <person name="Tamura T."/>
        </authorList>
    </citation>
    <scope>NUCLEOTIDE SEQUENCE [LARGE SCALE GENOMIC DNA]</scope>
    <source>
        <strain evidence="2 3">NBRC 13444</strain>
    </source>
</reference>
<accession>A0A7U9Q0W2</accession>